<dbReference type="InterPro" id="IPR011015">
    <property type="entry name" value="LEM/LEM-like_dom_sf"/>
</dbReference>
<organism evidence="3 4">
    <name type="scientific">Oncorhynchus tshawytscha</name>
    <name type="common">Chinook salmon</name>
    <name type="synonym">Salmo tshawytscha</name>
    <dbReference type="NCBI Taxonomy" id="74940"/>
    <lineage>
        <taxon>Eukaryota</taxon>
        <taxon>Metazoa</taxon>
        <taxon>Chordata</taxon>
        <taxon>Craniata</taxon>
        <taxon>Vertebrata</taxon>
        <taxon>Euteleostomi</taxon>
        <taxon>Actinopterygii</taxon>
        <taxon>Neopterygii</taxon>
        <taxon>Teleostei</taxon>
        <taxon>Protacanthopterygii</taxon>
        <taxon>Salmoniformes</taxon>
        <taxon>Salmonidae</taxon>
        <taxon>Salmoninae</taxon>
        <taxon>Oncorhynchus</taxon>
    </lineage>
</organism>
<keyword evidence="4" id="KW-1185">Reference proteome</keyword>
<dbReference type="PANTHER" id="PTHR12019">
    <property type="entry name" value="LAMINA-ASSOCIATED POLYPEPTIDE THYMOPOIETIN"/>
    <property type="match status" value="1"/>
</dbReference>
<protein>
    <recommendedName>
        <fullName evidence="2">LEM domain-containing protein</fullName>
    </recommendedName>
</protein>
<reference evidence="3" key="2">
    <citation type="submission" date="2025-08" db="UniProtKB">
        <authorList>
            <consortium name="Ensembl"/>
        </authorList>
    </citation>
    <scope>IDENTIFICATION</scope>
</reference>
<keyword evidence="1" id="KW-0812">Transmembrane</keyword>
<dbReference type="FunFam" id="1.10.720.40:FF:000001">
    <property type="entry name" value="LEM domain containing 2, isoform CRA_a"/>
    <property type="match status" value="1"/>
</dbReference>
<feature type="transmembrane region" description="Helical" evidence="1">
    <location>
        <begin position="139"/>
        <end position="160"/>
    </location>
</feature>
<dbReference type="SMART" id="SM00540">
    <property type="entry name" value="LEM"/>
    <property type="match status" value="1"/>
</dbReference>
<gene>
    <name evidence="3" type="primary">LOC112216428</name>
</gene>
<evidence type="ECO:0000259" key="2">
    <source>
        <dbReference type="PROSITE" id="PS50954"/>
    </source>
</evidence>
<accession>A0AAZ3PEQ8</accession>
<dbReference type="Pfam" id="PF03020">
    <property type="entry name" value="LEM"/>
    <property type="match status" value="1"/>
</dbReference>
<reference evidence="4" key="1">
    <citation type="journal article" date="2018" name="PLoS ONE">
        <title>Chinook salmon (Oncorhynchus tshawytscha) genome and transcriptome.</title>
        <authorList>
            <person name="Christensen K.A."/>
            <person name="Leong J.S."/>
            <person name="Sakhrani D."/>
            <person name="Biagi C.A."/>
            <person name="Minkley D.R."/>
            <person name="Withler R.E."/>
            <person name="Rondeau E.B."/>
            <person name="Koop B.F."/>
            <person name="Devlin R.H."/>
        </authorList>
    </citation>
    <scope>NUCLEOTIDE SEQUENCE [LARGE SCALE GENOMIC DNA]</scope>
</reference>
<dbReference type="Proteomes" id="UP000694402">
    <property type="component" value="Unassembled WGS sequence"/>
</dbReference>
<sequence>MATLRSKSDQEIRELLDEYGIKHGPIVDTTRPLYEKKLKEAMAKDKKVTKPSSDKTFYREEQEEVTYVTYRTPVMYMETAFLCSDHIPEYSHVRLTPPPVFRPHVYNTPSYSSYSKPTPVVKSGGVVVKEEKTESSGRLVPLWIQFLVFLIVAGFLYFIFINMESVESSPFNRIQ</sequence>
<evidence type="ECO:0000313" key="3">
    <source>
        <dbReference type="Ensembl" id="ENSOTSP00005114638.1"/>
    </source>
</evidence>
<dbReference type="AlphaFoldDB" id="A0AAZ3PEQ8"/>
<dbReference type="Gene3D" id="1.10.720.40">
    <property type="match status" value="1"/>
</dbReference>
<feature type="domain" description="LEM" evidence="2">
    <location>
        <begin position="1"/>
        <end position="45"/>
    </location>
</feature>
<dbReference type="PANTHER" id="PTHR12019:SF5">
    <property type="entry name" value="EMERIN (EMERY-DREIFUSS MUSCULAR DYSTROPHY)"/>
    <property type="match status" value="1"/>
</dbReference>
<reference evidence="3" key="3">
    <citation type="submission" date="2025-09" db="UniProtKB">
        <authorList>
            <consortium name="Ensembl"/>
        </authorList>
    </citation>
    <scope>IDENTIFICATION</scope>
</reference>
<dbReference type="GeneTree" id="ENSGT00510000050141"/>
<dbReference type="Ensembl" id="ENSOTST00005144159.1">
    <property type="protein sequence ID" value="ENSOTSP00005114638.1"/>
    <property type="gene ID" value="ENSOTSG00005055542.1"/>
</dbReference>
<dbReference type="InterPro" id="IPR051656">
    <property type="entry name" value="LEM_domain"/>
</dbReference>
<evidence type="ECO:0000313" key="4">
    <source>
        <dbReference type="Proteomes" id="UP000694402"/>
    </source>
</evidence>
<dbReference type="InterPro" id="IPR003887">
    <property type="entry name" value="LEM_dom"/>
</dbReference>
<keyword evidence="1" id="KW-1133">Transmembrane helix</keyword>
<evidence type="ECO:0000256" key="1">
    <source>
        <dbReference type="SAM" id="Phobius"/>
    </source>
</evidence>
<name>A0AAZ3PEQ8_ONCTS</name>
<proteinExistence type="predicted"/>
<keyword evidence="1" id="KW-0472">Membrane</keyword>
<dbReference type="PROSITE" id="PS50954">
    <property type="entry name" value="LEM"/>
    <property type="match status" value="1"/>
</dbReference>
<dbReference type="SUPFAM" id="SSF63451">
    <property type="entry name" value="LEM domain"/>
    <property type="match status" value="1"/>
</dbReference>